<reference evidence="1 2" key="1">
    <citation type="submission" date="2018-05" db="EMBL/GenBank/DDBJ databases">
        <title>Genomic Encyclopedia of Archaeal and Bacterial Type Strains, Phase II (KMG-II): from individual species to whole genera.</title>
        <authorList>
            <person name="Goeker M."/>
        </authorList>
    </citation>
    <scope>NUCLEOTIDE SEQUENCE [LARGE SCALE GENOMIC DNA]</scope>
    <source>
        <strain evidence="1 2">DSM 45184</strain>
    </source>
</reference>
<dbReference type="SUPFAM" id="SSF141371">
    <property type="entry name" value="PilZ domain-like"/>
    <property type="match status" value="1"/>
</dbReference>
<proteinExistence type="predicted"/>
<gene>
    <name evidence="1" type="ORF">BC793_12460</name>
</gene>
<evidence type="ECO:0008006" key="3">
    <source>
        <dbReference type="Google" id="ProtNLM"/>
    </source>
</evidence>
<dbReference type="AlphaFoldDB" id="A0A316EXJ9"/>
<dbReference type="EMBL" id="QGGR01000024">
    <property type="protein sequence ID" value="PWK36079.1"/>
    <property type="molecule type" value="Genomic_DNA"/>
</dbReference>
<accession>A0A316EXJ9</accession>
<evidence type="ECO:0000313" key="2">
    <source>
        <dbReference type="Proteomes" id="UP000245697"/>
    </source>
</evidence>
<dbReference type="OrthoDB" id="3284647at2"/>
<name>A0A316EXJ9_9ACTN</name>
<protein>
    <recommendedName>
        <fullName evidence="3">PilZ domain-containing protein</fullName>
    </recommendedName>
</protein>
<keyword evidence="2" id="KW-1185">Reference proteome</keyword>
<evidence type="ECO:0000313" key="1">
    <source>
        <dbReference type="EMBL" id="PWK36079.1"/>
    </source>
</evidence>
<sequence length="207" mass="22502">MVELPPVGTPVFLAADAESSYRSRLEEVDGTQITVAAPLETTDRITLQPGQRLDLFWAQPRSRAVLPCQLTSTGDGALSRWVLKAVGAPESSNRRQFVRGGGGSTLHLLAAHDQAPLGAQLLDISEGGLRCWTEHAIQAGVNDRIRAAVSLHGGEVEITGVVHAVRDAWDMPGYNLVLRFRAEEALAQSIRQHIFAWEIAERRRGPG</sequence>
<comment type="caution">
    <text evidence="1">The sequence shown here is derived from an EMBL/GenBank/DDBJ whole genome shotgun (WGS) entry which is preliminary data.</text>
</comment>
<dbReference type="Proteomes" id="UP000245697">
    <property type="component" value="Unassembled WGS sequence"/>
</dbReference>
<dbReference type="RefSeq" id="WP_109601175.1">
    <property type="nucleotide sequence ID" value="NZ_BONA01000077.1"/>
</dbReference>
<organism evidence="1 2">
    <name type="scientific">Actinoplanes xinjiangensis</name>
    <dbReference type="NCBI Taxonomy" id="512350"/>
    <lineage>
        <taxon>Bacteria</taxon>
        <taxon>Bacillati</taxon>
        <taxon>Actinomycetota</taxon>
        <taxon>Actinomycetes</taxon>
        <taxon>Micromonosporales</taxon>
        <taxon>Micromonosporaceae</taxon>
        <taxon>Actinoplanes</taxon>
    </lineage>
</organism>